<accession>A0A224YE96</accession>
<name>A0A224YE96_9ACAR</name>
<organism evidence="1">
    <name type="scientific">Rhipicephalus zambeziensis</name>
    <dbReference type="NCBI Taxonomy" id="60191"/>
    <lineage>
        <taxon>Eukaryota</taxon>
        <taxon>Metazoa</taxon>
        <taxon>Ecdysozoa</taxon>
        <taxon>Arthropoda</taxon>
        <taxon>Chelicerata</taxon>
        <taxon>Arachnida</taxon>
        <taxon>Acari</taxon>
        <taxon>Parasitiformes</taxon>
        <taxon>Ixodida</taxon>
        <taxon>Ixodoidea</taxon>
        <taxon>Ixodidae</taxon>
        <taxon>Rhipicephalinae</taxon>
        <taxon>Rhipicephalus</taxon>
        <taxon>Rhipicephalus</taxon>
    </lineage>
</organism>
<evidence type="ECO:0000313" key="1">
    <source>
        <dbReference type="EMBL" id="MAA12741.1"/>
    </source>
</evidence>
<sequence length="115" mass="13289">MSINEIISAVLYEHNEVISAVLYEHNEVVRKQYTRWRMELTLKPVPLRVSTKSDTTITVNSNDTATKTLEPAYELLAETNFTMQCTLLLLADLHEHHARFIIINILCESLFLILM</sequence>
<protein>
    <submittedName>
        <fullName evidence="1">Uncharacterized protein</fullName>
    </submittedName>
</protein>
<reference evidence="1" key="1">
    <citation type="journal article" date="2017" name="Parasit. Vectors">
        <title>Sialotranscriptomics of Rhipicephalus zambeziensis reveals intricate expression profiles of secretory proteins and suggests tight temporal transcriptional regulation during blood-feeding.</title>
        <authorList>
            <person name="de Castro M.H."/>
            <person name="de Klerk D."/>
            <person name="Pienaar R."/>
            <person name="Rees D.J.G."/>
            <person name="Mans B.J."/>
        </authorList>
    </citation>
    <scope>NUCLEOTIDE SEQUENCE</scope>
    <source>
        <tissue evidence="1">Salivary glands</tissue>
    </source>
</reference>
<dbReference type="AlphaFoldDB" id="A0A224YE96"/>
<dbReference type="EMBL" id="GFPF01001595">
    <property type="protein sequence ID" value="MAA12741.1"/>
    <property type="molecule type" value="Transcribed_RNA"/>
</dbReference>
<proteinExistence type="predicted"/>